<dbReference type="Proteomes" id="UP000885936">
    <property type="component" value="Unassembled WGS sequence"/>
</dbReference>
<dbReference type="Pfam" id="PF10050">
    <property type="entry name" value="DUF2284"/>
    <property type="match status" value="1"/>
</dbReference>
<evidence type="ECO:0000313" key="1">
    <source>
        <dbReference type="EMBL" id="HDM36417.1"/>
    </source>
</evidence>
<gene>
    <name evidence="1" type="ORF">ENG09_04095</name>
    <name evidence="2" type="ORF">ENI32_01315</name>
</gene>
<accession>A0A7C1B7B5</accession>
<organism evidence="1">
    <name type="scientific">Candidatus Syntropharchaeum butanivorans</name>
    <dbReference type="NCBI Taxonomy" id="1839936"/>
    <lineage>
        <taxon>Archaea</taxon>
        <taxon>Methanobacteriati</taxon>
        <taxon>Methanobacteriota</taxon>
        <taxon>Stenosarchaea group</taxon>
        <taxon>Methanomicrobia</taxon>
        <taxon>Methanosarcinales</taxon>
        <taxon>ANME-2 cluster</taxon>
        <taxon>Candidatus Syntropharchaeum</taxon>
    </lineage>
</organism>
<dbReference type="EMBL" id="DRIE01000020">
    <property type="protein sequence ID" value="HEC56514.1"/>
    <property type="molecule type" value="Genomic_DNA"/>
</dbReference>
<dbReference type="InterPro" id="IPR019271">
    <property type="entry name" value="DUF2284_metal-binding"/>
</dbReference>
<dbReference type="AlphaFoldDB" id="A0A7C1B7B5"/>
<evidence type="ECO:0000313" key="2">
    <source>
        <dbReference type="EMBL" id="HEC56514.1"/>
    </source>
</evidence>
<protein>
    <submittedName>
        <fullName evidence="1">DUF2284 domain-containing protein</fullName>
    </submittedName>
</protein>
<comment type="caution">
    <text evidence="1">The sequence shown here is derived from an EMBL/GenBank/DDBJ whole genome shotgun (WGS) entry which is preliminary data.</text>
</comment>
<reference evidence="1" key="1">
    <citation type="journal article" date="2020" name="mSystems">
        <title>Genome- and Community-Level Interaction Insights into Carbon Utilization and Element Cycling Functions of Hydrothermarchaeota in Hydrothermal Sediment.</title>
        <authorList>
            <person name="Zhou Z."/>
            <person name="Liu Y."/>
            <person name="Xu W."/>
            <person name="Pan J."/>
            <person name="Luo Z.H."/>
            <person name="Li M."/>
        </authorList>
    </citation>
    <scope>NUCLEOTIDE SEQUENCE [LARGE SCALE GENOMIC DNA]</scope>
    <source>
        <strain evidence="1">HyVt-185</strain>
        <strain evidence="2">HyVt-386</strain>
    </source>
</reference>
<dbReference type="Proteomes" id="UP000885863">
    <property type="component" value="Unassembled WGS sequence"/>
</dbReference>
<sequence length="178" mass="20079">MHPEELDGLVARSVEYGASNARVIEIKDLVIDERTRLKCQFGCPNYRKNLMCPPYVPGPEEFSKIVSRYSWAILFEFEVPNEAVSEVKGIQKKLQTFIERMELEAMKLGYSFALGLKAGGCTICDRCIAWLGEGNLPCRHPERARPAMEALGIDVIGTLKKIGYEEIPKRLFALLLVD</sequence>
<proteinExistence type="predicted"/>
<name>A0A7C1B7B5_9EURY</name>
<dbReference type="EMBL" id="DQZR01000176">
    <property type="protein sequence ID" value="HDM36417.1"/>
    <property type="molecule type" value="Genomic_DNA"/>
</dbReference>